<name>A0A6J5NH25_9CAUD</name>
<proteinExistence type="predicted"/>
<evidence type="ECO:0000313" key="1">
    <source>
        <dbReference type="EMBL" id="CAB4157106.1"/>
    </source>
</evidence>
<protein>
    <submittedName>
        <fullName evidence="1">Uncharacterized protein</fullName>
    </submittedName>
</protein>
<sequence>MSTNCNLSAAIALDCLDAIGGIKTLWVSSDFTPGTITAGATAGITSLAGATGTFYQIQVAKDVASFTETFTVSNTNGTCFFQQEVTIPVQHLSSEKRAQIQLLAYNRASRVVFEDNNGLYWLVGATRGCVVSAGTTVTGTAPGDFTGYNGLVLQGMEPAMAYQVSTLAALTGTTFVDA</sequence>
<gene>
    <name evidence="1" type="ORF">UFOVP693_4</name>
</gene>
<dbReference type="EMBL" id="LR796650">
    <property type="protein sequence ID" value="CAB4157106.1"/>
    <property type="molecule type" value="Genomic_DNA"/>
</dbReference>
<organism evidence="1">
    <name type="scientific">uncultured Caudovirales phage</name>
    <dbReference type="NCBI Taxonomy" id="2100421"/>
    <lineage>
        <taxon>Viruses</taxon>
        <taxon>Duplodnaviria</taxon>
        <taxon>Heunggongvirae</taxon>
        <taxon>Uroviricota</taxon>
        <taxon>Caudoviricetes</taxon>
        <taxon>Peduoviridae</taxon>
        <taxon>Maltschvirus</taxon>
        <taxon>Maltschvirus maltsch</taxon>
    </lineage>
</organism>
<reference evidence="1" key="1">
    <citation type="submission" date="2020-04" db="EMBL/GenBank/DDBJ databases">
        <authorList>
            <person name="Chiriac C."/>
            <person name="Salcher M."/>
            <person name="Ghai R."/>
            <person name="Kavagutti S V."/>
        </authorList>
    </citation>
    <scope>NUCLEOTIDE SEQUENCE</scope>
</reference>
<accession>A0A6J5NH25</accession>